<dbReference type="Proteomes" id="UP001217610">
    <property type="component" value="Unassembled WGS sequence"/>
</dbReference>
<dbReference type="PIRSF" id="PIRSF006102">
    <property type="entry name" value="NQR_DE"/>
    <property type="match status" value="1"/>
</dbReference>
<dbReference type="EMBL" id="JAMDGR010000006">
    <property type="protein sequence ID" value="MDD1149054.1"/>
    <property type="molecule type" value="Genomic_DNA"/>
</dbReference>
<feature type="transmembrane region" description="Helical" evidence="8">
    <location>
        <begin position="106"/>
        <end position="123"/>
    </location>
</feature>
<feature type="transmembrane region" description="Helical" evidence="8">
    <location>
        <begin position="171"/>
        <end position="191"/>
    </location>
</feature>
<dbReference type="InterPro" id="IPR050133">
    <property type="entry name" value="NqrDE/RnfAE_oxidrdctase"/>
</dbReference>
<evidence type="ECO:0000256" key="4">
    <source>
        <dbReference type="ARBA" id="ARBA00022692"/>
    </source>
</evidence>
<feature type="transmembrane region" description="Helical" evidence="8">
    <location>
        <begin position="40"/>
        <end position="62"/>
    </location>
</feature>
<dbReference type="PANTHER" id="PTHR30335">
    <property type="entry name" value="INTEGRAL MEMBRANE PROTEIN OF SOXR-REDUCING COMPLEX"/>
    <property type="match status" value="1"/>
</dbReference>
<evidence type="ECO:0000256" key="8">
    <source>
        <dbReference type="SAM" id="Phobius"/>
    </source>
</evidence>
<evidence type="ECO:0000256" key="2">
    <source>
        <dbReference type="ARBA" id="ARBA00022448"/>
    </source>
</evidence>
<comment type="subcellular location">
    <subcellularLocation>
        <location evidence="1">Endomembrane system</location>
        <topology evidence="1">Multi-pass membrane protein</topology>
    </subcellularLocation>
</comment>
<accession>A0ABT5Q4D8</accession>
<keyword evidence="4 8" id="KW-0812">Transmembrane</keyword>
<keyword evidence="10" id="KW-1185">Reference proteome</keyword>
<feature type="transmembrane region" description="Helical" evidence="8">
    <location>
        <begin position="130"/>
        <end position="151"/>
    </location>
</feature>
<dbReference type="Pfam" id="PF02508">
    <property type="entry name" value="Rnf-Nqr"/>
    <property type="match status" value="1"/>
</dbReference>
<dbReference type="PANTHER" id="PTHR30335:SF0">
    <property type="entry name" value="ION-TRANSLOCATING OXIDOREDUCTASE COMPLEX SUBUNIT A"/>
    <property type="match status" value="1"/>
</dbReference>
<sequence>MTHFLLALVSTALINNFVLQWPLGVDPLLQAPTDSARQRIHALGLATTVLMLVSCVLGHVLYRGALLPWGLESLQLFLWLPLSVLLIKPLLQLLSRALPNVPFDGLWPLLLGNASALGLLLIATGENLGLATLSAMSLGAGLGFWLVLSLFSDLRQRISNNDIPLPWRGLPIDLISAGLLAVAFFGFNGLIKT</sequence>
<evidence type="ECO:0000256" key="7">
    <source>
        <dbReference type="ARBA" id="ARBA00023136"/>
    </source>
</evidence>
<name>A0ABT5Q4D8_9PSED</name>
<keyword evidence="2" id="KW-0813">Transport</keyword>
<proteinExistence type="predicted"/>
<evidence type="ECO:0000256" key="3">
    <source>
        <dbReference type="ARBA" id="ARBA00022519"/>
    </source>
</evidence>
<evidence type="ECO:0000313" key="10">
    <source>
        <dbReference type="Proteomes" id="UP001217610"/>
    </source>
</evidence>
<dbReference type="InterPro" id="IPR003667">
    <property type="entry name" value="NqrDE/RnfAE"/>
</dbReference>
<keyword evidence="6 8" id="KW-1133">Transmembrane helix</keyword>
<keyword evidence="5" id="KW-1278">Translocase</keyword>
<keyword evidence="3" id="KW-1003">Cell membrane</keyword>
<evidence type="ECO:0000313" key="9">
    <source>
        <dbReference type="EMBL" id="MDD1149054.1"/>
    </source>
</evidence>
<organism evidence="9 10">
    <name type="scientific">Pseudomonas idahonensis</name>
    <dbReference type="NCBI Taxonomy" id="2942628"/>
    <lineage>
        <taxon>Bacteria</taxon>
        <taxon>Pseudomonadati</taxon>
        <taxon>Pseudomonadota</taxon>
        <taxon>Gammaproteobacteria</taxon>
        <taxon>Pseudomonadales</taxon>
        <taxon>Pseudomonadaceae</taxon>
        <taxon>Pseudomonas</taxon>
    </lineage>
</organism>
<evidence type="ECO:0000256" key="6">
    <source>
        <dbReference type="ARBA" id="ARBA00022989"/>
    </source>
</evidence>
<keyword evidence="3" id="KW-0997">Cell inner membrane</keyword>
<feature type="transmembrane region" description="Helical" evidence="8">
    <location>
        <begin position="74"/>
        <end position="94"/>
    </location>
</feature>
<comment type="caution">
    <text evidence="9">The sequence shown here is derived from an EMBL/GenBank/DDBJ whole genome shotgun (WGS) entry which is preliminary data.</text>
</comment>
<evidence type="ECO:0000256" key="5">
    <source>
        <dbReference type="ARBA" id="ARBA00022967"/>
    </source>
</evidence>
<evidence type="ECO:0000256" key="1">
    <source>
        <dbReference type="ARBA" id="ARBA00004127"/>
    </source>
</evidence>
<dbReference type="RefSeq" id="WP_102880740.1">
    <property type="nucleotide sequence ID" value="NZ_CP149586.1"/>
</dbReference>
<protein>
    <submittedName>
        <fullName evidence="9">NADH:quinone oxidoreductase</fullName>
    </submittedName>
</protein>
<gene>
    <name evidence="9" type="ORF">M5G25_12195</name>
</gene>
<keyword evidence="7 8" id="KW-0472">Membrane</keyword>
<reference evidence="9 10" key="1">
    <citation type="submission" date="2022-05" db="EMBL/GenBank/DDBJ databases">
        <title>Novel Pseudomonas spp. Isolated from a Rainbow Trout Aquaculture Facility.</title>
        <authorList>
            <person name="Testerman T."/>
            <person name="Graf J."/>
        </authorList>
    </citation>
    <scope>NUCLEOTIDE SEQUENCE [LARGE SCALE GENOMIC DNA]</scope>
    <source>
        <strain evidence="9 10">ID357</strain>
    </source>
</reference>